<feature type="chain" id="PRO_5039889036" description="Gustatory receptor" evidence="1">
    <location>
        <begin position="21"/>
        <end position="101"/>
    </location>
</feature>
<evidence type="ECO:0000313" key="3">
    <source>
        <dbReference type="Proteomes" id="UP001107558"/>
    </source>
</evidence>
<reference evidence="2" key="1">
    <citation type="submission" date="2021-03" db="EMBL/GenBank/DDBJ databases">
        <title>Chromosome level genome of the anhydrobiotic midge Polypedilum vanderplanki.</title>
        <authorList>
            <person name="Yoshida Y."/>
            <person name="Kikawada T."/>
            <person name="Gusev O."/>
        </authorList>
    </citation>
    <scope>NUCLEOTIDE SEQUENCE</scope>
    <source>
        <strain evidence="2">NIAS01</strain>
        <tissue evidence="2">Whole body or cell culture</tissue>
    </source>
</reference>
<comment type="caution">
    <text evidence="2">The sequence shown here is derived from an EMBL/GenBank/DDBJ whole genome shotgun (WGS) entry which is preliminary data.</text>
</comment>
<evidence type="ECO:0008006" key="4">
    <source>
        <dbReference type="Google" id="ProtNLM"/>
    </source>
</evidence>
<keyword evidence="3" id="KW-1185">Reference proteome</keyword>
<keyword evidence="1" id="KW-0732">Signal</keyword>
<feature type="signal peptide" evidence="1">
    <location>
        <begin position="1"/>
        <end position="20"/>
    </location>
</feature>
<dbReference type="Proteomes" id="UP001107558">
    <property type="component" value="Chromosome 1"/>
</dbReference>
<protein>
    <recommendedName>
        <fullName evidence="4">Gustatory receptor</fullName>
    </recommendedName>
</protein>
<accession>A0A9J6CQV6</accession>
<evidence type="ECO:0000313" key="2">
    <source>
        <dbReference type="EMBL" id="KAG5683971.1"/>
    </source>
</evidence>
<dbReference type="EMBL" id="JADBJN010000001">
    <property type="protein sequence ID" value="KAG5683971.1"/>
    <property type="molecule type" value="Genomic_DNA"/>
</dbReference>
<proteinExistence type="predicted"/>
<gene>
    <name evidence="2" type="ORF">PVAND_013226</name>
</gene>
<dbReference type="AlphaFoldDB" id="A0A9J6CQV6"/>
<organism evidence="2 3">
    <name type="scientific">Polypedilum vanderplanki</name>
    <name type="common">Sleeping chironomid midge</name>
    <dbReference type="NCBI Taxonomy" id="319348"/>
    <lineage>
        <taxon>Eukaryota</taxon>
        <taxon>Metazoa</taxon>
        <taxon>Ecdysozoa</taxon>
        <taxon>Arthropoda</taxon>
        <taxon>Hexapoda</taxon>
        <taxon>Insecta</taxon>
        <taxon>Pterygota</taxon>
        <taxon>Neoptera</taxon>
        <taxon>Endopterygota</taxon>
        <taxon>Diptera</taxon>
        <taxon>Nematocera</taxon>
        <taxon>Chironomoidea</taxon>
        <taxon>Chironomidae</taxon>
        <taxon>Chironominae</taxon>
        <taxon>Polypedilum</taxon>
        <taxon>Polypedilum</taxon>
    </lineage>
</organism>
<name>A0A9J6CQV6_POLVA</name>
<sequence length="101" mass="11679">MVIVSFALSLPHMVFIGVYAAKLSEEVIDEKKLFLEEIFSRFVNENKNNRKLIAQILLGPHFDNISFNTFDNFSLDHRFLNTIVSTSVSYFFVLIQFEVIG</sequence>
<evidence type="ECO:0000256" key="1">
    <source>
        <dbReference type="SAM" id="SignalP"/>
    </source>
</evidence>